<keyword evidence="1" id="KW-0472">Membrane</keyword>
<evidence type="ECO:0000259" key="2">
    <source>
        <dbReference type="Pfam" id="PF05170"/>
    </source>
</evidence>
<reference evidence="3" key="1">
    <citation type="submission" date="2006-05" db="EMBL/GenBank/DDBJ databases">
        <title>Annotation of the draft genome assembly of Desulfuromonas acetoxidans DSM 684.</title>
        <authorList>
            <consortium name="US DOE Joint Genome Institute (JGI-ORNL)"/>
            <person name="Larimer F."/>
            <person name="Land M."/>
            <person name="Hauser L."/>
        </authorList>
    </citation>
    <scope>NUCLEOTIDE SEQUENCE [LARGE SCALE GENOMIC DNA]</scope>
    <source>
        <strain evidence="3">DSM 684</strain>
    </source>
</reference>
<comment type="caution">
    <text evidence="3">The sequence shown here is derived from an EMBL/GenBank/DDBJ whole genome shotgun (WGS) entry which is preliminary data.</text>
</comment>
<dbReference type="InterPro" id="IPR052894">
    <property type="entry name" value="AsmA-related"/>
</dbReference>
<proteinExistence type="predicted"/>
<dbReference type="AlphaFoldDB" id="Q1K0S9"/>
<keyword evidence="1" id="KW-1133">Transmembrane helix</keyword>
<feature type="transmembrane region" description="Helical" evidence="1">
    <location>
        <begin position="12"/>
        <end position="31"/>
    </location>
</feature>
<dbReference type="PANTHER" id="PTHR30441">
    <property type="entry name" value="DUF748 DOMAIN-CONTAINING PROTEIN"/>
    <property type="match status" value="1"/>
</dbReference>
<name>Q1K0S9_DESA6</name>
<gene>
    <name evidence="3" type="ORF">Dace_1743</name>
</gene>
<dbReference type="GO" id="GO:0090313">
    <property type="term" value="P:regulation of protein targeting to membrane"/>
    <property type="evidence" value="ECO:0007669"/>
    <property type="project" value="TreeGrafter"/>
</dbReference>
<organism evidence="3 4">
    <name type="scientific">Desulfuromonas acetoxidans (strain DSM 684 / 11070)</name>
    <dbReference type="NCBI Taxonomy" id="281689"/>
    <lineage>
        <taxon>Bacteria</taxon>
        <taxon>Pseudomonadati</taxon>
        <taxon>Thermodesulfobacteriota</taxon>
        <taxon>Desulfuromonadia</taxon>
        <taxon>Desulfuromonadales</taxon>
        <taxon>Desulfuromonadaceae</taxon>
        <taxon>Desulfuromonas</taxon>
    </lineage>
</organism>
<evidence type="ECO:0000313" key="4">
    <source>
        <dbReference type="Proteomes" id="UP000005695"/>
    </source>
</evidence>
<dbReference type="InterPro" id="IPR008023">
    <property type="entry name" value="DUF748"/>
</dbReference>
<dbReference type="InterPro" id="IPR007844">
    <property type="entry name" value="AsmA"/>
</dbReference>
<feature type="domain" description="AsmA" evidence="2">
    <location>
        <begin position="449"/>
        <end position="641"/>
    </location>
</feature>
<sequence>MGNRVLKYLSVFALLSIFVLGGLVIVAHFLVTPERIRDAVVPVLEQKLQRKVHLAGVEVSLFSGVTLNHLAVVDSNDDTLLVSADKVVMRYQLWPLLLQRVVIDEVRIERPKLNVERRAGGQWNLTFLPQPAPTPKVQTASLIPSAGETGIDLLVSDLYISQGEVIFKDYTFGTPAHIYKLSQFDLRLGNVSFDRESSIVLWGKFNGSPVDIEGKFALGAQTFDLELVTDGLDLIPLQPYYRHYLNGRLDGLVLDAELRVRGGLTAPVQVSGQLVTRDLDLVLNNLKSWPLQGRRIDFDVDLGLDAAHQRLDVAALNVDVNGIELQAQGAVTGLDQQPVVDLKVTTPQWSLRRLVQELPRSLSRDMAGYDPAGTVDGEWVVQGPVSLGKGLLKQGRLELSAVQLSVDKWRPRFDGRLDVTDQVLDSQDLAIALGDNRLSVTLHSDDWQRTMPRFTMQLRSELFDATPQSSGTSVRIAEASSGLDASGDGAPAVYRKQHEPGPVQLPMVINGDVAIEHLKWNNMRVDGLRGQFALDQNILRVNTLVGRLASGTFRCDGQIDLNRQGFVYQGHGEARDIDLNDFVAQVQPEKQGALFGSAGLDMDFKGAGTQSLRIQQNLAGTGDFTIVDGRMEGTALMKQLAALLVLPEFSVFSFQQGSGSFTLHTGGQLDYVSQFSGSRSRLKSQGTVQLTKEIASTLDVYLAPALVEKLNPGDSVRKYMVSQDGWGRVPLTISGRYDRPQLSYNMTVVGQKASEVVTRKLQEKLQKHTGDETAEPLVKPAADLLNSALKELLGPVKE</sequence>
<dbReference type="Pfam" id="PF05359">
    <property type="entry name" value="DUF748"/>
    <property type="match status" value="1"/>
</dbReference>
<dbReference type="EMBL" id="AAEW02000006">
    <property type="protein sequence ID" value="EAT16279.1"/>
    <property type="molecule type" value="Genomic_DNA"/>
</dbReference>
<dbReference type="Proteomes" id="UP000005695">
    <property type="component" value="Unassembled WGS sequence"/>
</dbReference>
<dbReference type="PANTHER" id="PTHR30441:SF8">
    <property type="entry name" value="DUF748 DOMAIN-CONTAINING PROTEIN"/>
    <property type="match status" value="1"/>
</dbReference>
<reference evidence="3" key="2">
    <citation type="submission" date="2006-05" db="EMBL/GenBank/DDBJ databases">
        <title>Sequencing of the draft genome and assembly of Desulfuromonas acetoxidans DSM 684.</title>
        <authorList>
            <consortium name="US DOE Joint Genome Institute (JGI-PGF)"/>
            <person name="Copeland A."/>
            <person name="Lucas S."/>
            <person name="Lapidus A."/>
            <person name="Barry K."/>
            <person name="Detter J.C."/>
            <person name="Glavina del Rio T."/>
            <person name="Hammon N."/>
            <person name="Israni S."/>
            <person name="Dalin E."/>
            <person name="Tice H."/>
            <person name="Bruce D."/>
            <person name="Pitluck S."/>
            <person name="Richardson P."/>
        </authorList>
    </citation>
    <scope>NUCLEOTIDE SEQUENCE [LARGE SCALE GENOMIC DNA]</scope>
    <source>
        <strain evidence="3">DSM 684</strain>
    </source>
</reference>
<keyword evidence="1" id="KW-0812">Transmembrane</keyword>
<dbReference type="OrthoDB" id="9766390at2"/>
<evidence type="ECO:0000313" key="3">
    <source>
        <dbReference type="EMBL" id="EAT16279.1"/>
    </source>
</evidence>
<dbReference type="RefSeq" id="WP_005999567.1">
    <property type="nucleotide sequence ID" value="NZ_AAEW02000006.1"/>
</dbReference>
<accession>Q1K0S9</accession>
<evidence type="ECO:0000256" key="1">
    <source>
        <dbReference type="SAM" id="Phobius"/>
    </source>
</evidence>
<protein>
    <submittedName>
        <fullName evidence="3">AsmA</fullName>
    </submittedName>
</protein>
<dbReference type="GO" id="GO:0005886">
    <property type="term" value="C:plasma membrane"/>
    <property type="evidence" value="ECO:0007669"/>
    <property type="project" value="TreeGrafter"/>
</dbReference>
<dbReference type="Pfam" id="PF05170">
    <property type="entry name" value="AsmA"/>
    <property type="match status" value="1"/>
</dbReference>
<keyword evidence="4" id="KW-1185">Reference proteome</keyword>